<evidence type="ECO:0000313" key="3">
    <source>
        <dbReference type="EMBL" id="OOR29934.1"/>
    </source>
</evidence>
<dbReference type="InterPro" id="IPR013324">
    <property type="entry name" value="RNA_pol_sigma_r3/r4-like"/>
</dbReference>
<organism evidence="3 4">
    <name type="scientific">Bacillus cereus</name>
    <dbReference type="NCBI Taxonomy" id="1396"/>
    <lineage>
        <taxon>Bacteria</taxon>
        <taxon>Bacillati</taxon>
        <taxon>Bacillota</taxon>
        <taxon>Bacilli</taxon>
        <taxon>Bacillales</taxon>
        <taxon>Bacillaceae</taxon>
        <taxon>Bacillus</taxon>
        <taxon>Bacillus cereus group</taxon>
    </lineage>
</organism>
<reference evidence="3 4" key="1">
    <citation type="submission" date="2017-01" db="EMBL/GenBank/DDBJ databases">
        <title>Bacillus cereus isolates.</title>
        <authorList>
            <person name="Beno S.M."/>
        </authorList>
    </citation>
    <scope>NUCLEOTIDE SEQUENCE [LARGE SCALE GENOMIC DNA]</scope>
    <source>
        <strain evidence="3 4">FSL M7-1219</strain>
    </source>
</reference>
<feature type="domain" description="RNA polymerase sigma-70 region 4" evidence="2">
    <location>
        <begin position="79"/>
        <end position="120"/>
    </location>
</feature>
<evidence type="ECO:0000256" key="1">
    <source>
        <dbReference type="SAM" id="Coils"/>
    </source>
</evidence>
<dbReference type="GO" id="GO:0003700">
    <property type="term" value="F:DNA-binding transcription factor activity"/>
    <property type="evidence" value="ECO:0007669"/>
    <property type="project" value="InterPro"/>
</dbReference>
<sequence>MVCLKDYQMLEEEITYLEYKLNRIHAELKRQSKWGKDILSINTGNEETEKILDQLKKKLTFKKEQLQQLVDILSNFKNLEQQILKLKYIDGMTLEGIGTKLNYSTHYIKVKHAEIMRRIKFAERLKAGG</sequence>
<gene>
    <name evidence="3" type="ORF">BW892_07990</name>
</gene>
<dbReference type="SUPFAM" id="SSF88659">
    <property type="entry name" value="Sigma3 and sigma4 domains of RNA polymerase sigma factors"/>
    <property type="match status" value="1"/>
</dbReference>
<dbReference type="Pfam" id="PF04545">
    <property type="entry name" value="Sigma70_r4"/>
    <property type="match status" value="1"/>
</dbReference>
<keyword evidence="1" id="KW-0175">Coiled coil</keyword>
<comment type="caution">
    <text evidence="3">The sequence shown here is derived from an EMBL/GenBank/DDBJ whole genome shotgun (WGS) entry which is preliminary data.</text>
</comment>
<dbReference type="Proteomes" id="UP000191124">
    <property type="component" value="Unassembled WGS sequence"/>
</dbReference>
<feature type="coiled-coil region" evidence="1">
    <location>
        <begin position="45"/>
        <end position="82"/>
    </location>
</feature>
<accession>A0A1S9V6B0</accession>
<dbReference type="RefSeq" id="WP_078180053.1">
    <property type="nucleotide sequence ID" value="NZ_MUAL01000009.1"/>
</dbReference>
<proteinExistence type="predicted"/>
<dbReference type="InterPro" id="IPR007630">
    <property type="entry name" value="RNA_pol_sigma70_r4"/>
</dbReference>
<name>A0A1S9V6B0_BACCE</name>
<dbReference type="GO" id="GO:0006352">
    <property type="term" value="P:DNA-templated transcription initiation"/>
    <property type="evidence" value="ECO:0007669"/>
    <property type="project" value="InterPro"/>
</dbReference>
<evidence type="ECO:0000313" key="4">
    <source>
        <dbReference type="Proteomes" id="UP000191124"/>
    </source>
</evidence>
<dbReference type="Gene3D" id="1.20.140.160">
    <property type="match status" value="1"/>
</dbReference>
<dbReference type="EMBL" id="MUAL01000009">
    <property type="protein sequence ID" value="OOR29934.1"/>
    <property type="molecule type" value="Genomic_DNA"/>
</dbReference>
<evidence type="ECO:0000259" key="2">
    <source>
        <dbReference type="Pfam" id="PF04545"/>
    </source>
</evidence>
<dbReference type="AlphaFoldDB" id="A0A1S9V6B0"/>
<protein>
    <submittedName>
        <fullName evidence="3">Transcriptional regulator</fullName>
    </submittedName>
</protein>